<accession>A0A1B2HWB8</accession>
<reference evidence="2 3" key="1">
    <citation type="submission" date="2016-07" db="EMBL/GenBank/DDBJ databases">
        <title>Complete genome sequence of the Lentzea guizhouensis DHS C013.</title>
        <authorList>
            <person name="Cao C."/>
        </authorList>
    </citation>
    <scope>NUCLEOTIDE SEQUENCE [LARGE SCALE GENOMIC DNA]</scope>
    <source>
        <strain evidence="2 3">DHS C013</strain>
    </source>
</reference>
<evidence type="ECO:0000313" key="2">
    <source>
        <dbReference type="EMBL" id="ANZ41982.1"/>
    </source>
</evidence>
<dbReference type="RefSeq" id="WP_065920316.1">
    <property type="nucleotide sequence ID" value="NZ_CP016793.1"/>
</dbReference>
<feature type="transmembrane region" description="Helical" evidence="1">
    <location>
        <begin position="151"/>
        <end position="172"/>
    </location>
</feature>
<gene>
    <name evidence="2" type="ORF">BBK82_44675</name>
</gene>
<feature type="transmembrane region" description="Helical" evidence="1">
    <location>
        <begin position="239"/>
        <end position="260"/>
    </location>
</feature>
<evidence type="ECO:0000256" key="1">
    <source>
        <dbReference type="SAM" id="Phobius"/>
    </source>
</evidence>
<name>A0A1B2HWB8_9PSEU</name>
<proteinExistence type="predicted"/>
<dbReference type="KEGG" id="led:BBK82_44675"/>
<keyword evidence="1" id="KW-1133">Transmembrane helix</keyword>
<keyword evidence="1" id="KW-0812">Transmembrane</keyword>
<feature type="transmembrane region" description="Helical" evidence="1">
    <location>
        <begin position="50"/>
        <end position="67"/>
    </location>
</feature>
<dbReference type="OrthoDB" id="343560at2"/>
<sequence length="310" mass="33734">MRALLRWHPALMTTAGLMVVLSLLHAAGLALDDRSYGSSPNWMKPLKFSFSFILYTAWLAALIHLLERASGAAERKARKFGNFIVFVVWVEMIFIDVQTLRGTTSHFNFRTIPEAVIYEVAGFLAMGMVAVNVLLVYLVIRRKAASEPVLLALKTGTWLLVASGLVGVFMAFPKVPGGWSNDVVGGHSIGADIDHAVVPYIFWAAEGGDLRVPHFIGLHAFQLLPLAAMIFHRWVNTRVVWVLSAGYTGVFLISFFQAMAGEAPFDVSTPTVVALAVTALATALGLVWALRTPPVPPASERAAEPVSAHR</sequence>
<feature type="transmembrane region" description="Helical" evidence="1">
    <location>
        <begin position="79"/>
        <end position="95"/>
    </location>
</feature>
<feature type="transmembrane region" description="Helical" evidence="1">
    <location>
        <begin position="212"/>
        <end position="232"/>
    </location>
</feature>
<feature type="transmembrane region" description="Helical" evidence="1">
    <location>
        <begin position="272"/>
        <end position="290"/>
    </location>
</feature>
<evidence type="ECO:0000313" key="3">
    <source>
        <dbReference type="Proteomes" id="UP000093053"/>
    </source>
</evidence>
<dbReference type="Proteomes" id="UP000093053">
    <property type="component" value="Chromosome"/>
</dbReference>
<protein>
    <submittedName>
        <fullName evidence="2">Uncharacterized protein</fullName>
    </submittedName>
</protein>
<dbReference type="EMBL" id="CP016793">
    <property type="protein sequence ID" value="ANZ41982.1"/>
    <property type="molecule type" value="Genomic_DNA"/>
</dbReference>
<keyword evidence="3" id="KW-1185">Reference proteome</keyword>
<dbReference type="AlphaFoldDB" id="A0A1B2HWB8"/>
<organism evidence="2 3">
    <name type="scientific">Lentzea guizhouensis</name>
    <dbReference type="NCBI Taxonomy" id="1586287"/>
    <lineage>
        <taxon>Bacteria</taxon>
        <taxon>Bacillati</taxon>
        <taxon>Actinomycetota</taxon>
        <taxon>Actinomycetes</taxon>
        <taxon>Pseudonocardiales</taxon>
        <taxon>Pseudonocardiaceae</taxon>
        <taxon>Lentzea</taxon>
    </lineage>
</organism>
<dbReference type="STRING" id="1586287.BBK82_44675"/>
<feature type="transmembrane region" description="Helical" evidence="1">
    <location>
        <begin position="115"/>
        <end position="139"/>
    </location>
</feature>
<keyword evidence="1" id="KW-0472">Membrane</keyword>